<organism evidence="1 2">
    <name type="scientific">Paenibacillus lemnae</name>
    <dbReference type="NCBI Taxonomy" id="1330551"/>
    <lineage>
        <taxon>Bacteria</taxon>
        <taxon>Bacillati</taxon>
        <taxon>Bacillota</taxon>
        <taxon>Bacilli</taxon>
        <taxon>Bacillales</taxon>
        <taxon>Paenibacillaceae</taxon>
        <taxon>Paenibacillus</taxon>
    </lineage>
</organism>
<reference evidence="1 2" key="1">
    <citation type="submission" date="2020-04" db="EMBL/GenBank/DDBJ databases">
        <title>Paenibacillus algicola sp. nov., a novel marine bacterium producing alginate lyase.</title>
        <authorList>
            <person name="Huang H."/>
        </authorList>
    </citation>
    <scope>NUCLEOTIDE SEQUENCE [LARGE SCALE GENOMIC DNA]</scope>
    <source>
        <strain evidence="1 2">L7-75</strain>
    </source>
</reference>
<name>A0A848M3Y5_PAELE</name>
<accession>A0A848M3Y5</accession>
<protein>
    <submittedName>
        <fullName evidence="1">Uncharacterized protein</fullName>
    </submittedName>
</protein>
<proteinExistence type="predicted"/>
<keyword evidence="2" id="KW-1185">Reference proteome</keyword>
<evidence type="ECO:0000313" key="2">
    <source>
        <dbReference type="Proteomes" id="UP000565468"/>
    </source>
</evidence>
<sequence>MPAKKLSLEEQLAAFAWLQALGTIIAAIGQSKSLSPRKRDQKEAVQLSILGNAVQSTANAAQAVLTDRLRAKAANQQAVDLMIAGHVLQSIGNALQVIADSEESEIDV</sequence>
<dbReference type="AlphaFoldDB" id="A0A848M3Y5"/>
<comment type="caution">
    <text evidence="1">The sequence shown here is derived from an EMBL/GenBank/DDBJ whole genome shotgun (WGS) entry which is preliminary data.</text>
</comment>
<dbReference type="InterPro" id="IPR054224">
    <property type="entry name" value="DUF6944"/>
</dbReference>
<gene>
    <name evidence="1" type="ORF">HII30_03990</name>
</gene>
<dbReference type="RefSeq" id="WP_169503739.1">
    <property type="nucleotide sequence ID" value="NZ_JABBPN010000003.1"/>
</dbReference>
<dbReference type="Proteomes" id="UP000565468">
    <property type="component" value="Unassembled WGS sequence"/>
</dbReference>
<dbReference type="Pfam" id="PF22116">
    <property type="entry name" value="DUF6944"/>
    <property type="match status" value="1"/>
</dbReference>
<dbReference type="EMBL" id="JABBPN010000003">
    <property type="protein sequence ID" value="NMO94951.1"/>
    <property type="molecule type" value="Genomic_DNA"/>
</dbReference>
<evidence type="ECO:0000313" key="1">
    <source>
        <dbReference type="EMBL" id="NMO94951.1"/>
    </source>
</evidence>